<sequence length="509" mass="57078">MWSMTGGAAQHIQFAHVLPAGMVFAAQGGAAQPEGSLSVQVAEAVLPVSPIPASPDDVVMSESGQAIIRSDARRSLSRSTKSRSGRSHYSAMSGASQVALNAMRSTQDMLARMESKQDTTQDQLNQRVDQAFQAIRMLAARPGVFKSATFPKVEVPTAPVHVSTGVVEAVSNDAASHEVVRALKAAETRFEERWRQREAEAEKAKESWATNLQKSLNDQWESTSGSRVKSRQTEAKSTGVARSEDKELPKKELREKPSRQDEDPSEPSSSGASSEEEDSSSDSSGSSDGMPSYATMVTNAKGGNMLTLRTFTNTLDDFDEKQSLTARRRWWEKFLNMTIQAGWTEQMKIYEFKTKMSPAARNWMGQLGKRVRTNWGRLAREFKREYCKSRVSDSEKYYTMKQYKDETALAFLYRLNLAAERADVKFRKSERRREQHIKRFIKNLTDMSLKSTLQSQRFYKVSDLEYVLKQQKEVNASGGYSTRSPPNRDFRADNVARGGMRQLNLYGSG</sequence>
<reference evidence="3" key="1">
    <citation type="submission" date="2017-03" db="EMBL/GenBank/DDBJ databases">
        <title>Phytopthora megakarya and P. palmivora, two closely related causual agents of cacao black pod achieved similar genome size and gene model numbers by different mechanisms.</title>
        <authorList>
            <person name="Ali S."/>
            <person name="Shao J."/>
            <person name="Larry D.J."/>
            <person name="Kronmiller B."/>
            <person name="Shen D."/>
            <person name="Strem M.D."/>
            <person name="Melnick R.L."/>
            <person name="Guiltinan M.J."/>
            <person name="Tyler B.M."/>
            <person name="Meinhardt L.W."/>
            <person name="Bailey B.A."/>
        </authorList>
    </citation>
    <scope>NUCLEOTIDE SEQUENCE [LARGE SCALE GENOMIC DNA]</scope>
    <source>
        <strain evidence="3">zdho120</strain>
    </source>
</reference>
<name>A0A225US64_9STRA</name>
<dbReference type="AlphaFoldDB" id="A0A225US64"/>
<dbReference type="EMBL" id="NBNE01012434">
    <property type="protein sequence ID" value="OWY95840.1"/>
    <property type="molecule type" value="Genomic_DNA"/>
</dbReference>
<feature type="compositionally biased region" description="Low complexity" evidence="1">
    <location>
        <begin position="281"/>
        <end position="292"/>
    </location>
</feature>
<accession>A0A225US64</accession>
<dbReference type="Proteomes" id="UP000198211">
    <property type="component" value="Unassembled WGS sequence"/>
</dbReference>
<protein>
    <recommendedName>
        <fullName evidence="4">Retrotransposon gag domain-containing protein</fullName>
    </recommendedName>
</protein>
<evidence type="ECO:0000313" key="2">
    <source>
        <dbReference type="EMBL" id="OWY95840.1"/>
    </source>
</evidence>
<organism evidence="2 3">
    <name type="scientific">Phytophthora megakarya</name>
    <dbReference type="NCBI Taxonomy" id="4795"/>
    <lineage>
        <taxon>Eukaryota</taxon>
        <taxon>Sar</taxon>
        <taxon>Stramenopiles</taxon>
        <taxon>Oomycota</taxon>
        <taxon>Peronosporomycetes</taxon>
        <taxon>Peronosporales</taxon>
        <taxon>Peronosporaceae</taxon>
        <taxon>Phytophthora</taxon>
    </lineage>
</organism>
<evidence type="ECO:0008006" key="4">
    <source>
        <dbReference type="Google" id="ProtNLM"/>
    </source>
</evidence>
<feature type="non-terminal residue" evidence="2">
    <location>
        <position position="1"/>
    </location>
</feature>
<proteinExistence type="predicted"/>
<comment type="caution">
    <text evidence="2">The sequence shown here is derived from an EMBL/GenBank/DDBJ whole genome shotgun (WGS) entry which is preliminary data.</text>
</comment>
<feature type="region of interest" description="Disordered" evidence="1">
    <location>
        <begin position="69"/>
        <end position="95"/>
    </location>
</feature>
<gene>
    <name evidence="2" type="ORF">PHMEG_00034053</name>
</gene>
<feature type="compositionally biased region" description="Polar residues" evidence="1">
    <location>
        <begin position="210"/>
        <end position="227"/>
    </location>
</feature>
<keyword evidence="3" id="KW-1185">Reference proteome</keyword>
<feature type="region of interest" description="Disordered" evidence="1">
    <location>
        <begin position="201"/>
        <end position="297"/>
    </location>
</feature>
<evidence type="ECO:0000256" key="1">
    <source>
        <dbReference type="SAM" id="MobiDB-lite"/>
    </source>
</evidence>
<evidence type="ECO:0000313" key="3">
    <source>
        <dbReference type="Proteomes" id="UP000198211"/>
    </source>
</evidence>
<feature type="compositionally biased region" description="Basic and acidic residues" evidence="1">
    <location>
        <begin position="242"/>
        <end position="262"/>
    </location>
</feature>